<dbReference type="EMBL" id="NRRU01000203">
    <property type="protein sequence ID" value="MBK1715995.1"/>
    <property type="molecule type" value="Genomic_DNA"/>
</dbReference>
<name>A0ABS1E4Z0_RUBGE</name>
<evidence type="ECO:0000313" key="1">
    <source>
        <dbReference type="EMBL" id="MBK1715995.1"/>
    </source>
</evidence>
<gene>
    <name evidence="1" type="ORF">CKO43_24950</name>
</gene>
<proteinExistence type="predicted"/>
<comment type="caution">
    <text evidence="1">The sequence shown here is derived from an EMBL/GenBank/DDBJ whole genome shotgun (WGS) entry which is preliminary data.</text>
</comment>
<evidence type="ECO:0000313" key="2">
    <source>
        <dbReference type="Proteomes" id="UP001041814"/>
    </source>
</evidence>
<reference evidence="1" key="2">
    <citation type="journal article" date="2020" name="Microorganisms">
        <title>Osmotic Adaptation and Compatible Solute Biosynthesis of Phototrophic Bacteria as Revealed from Genome Analyses.</title>
        <authorList>
            <person name="Imhoff J.F."/>
            <person name="Rahn T."/>
            <person name="Kunzel S."/>
            <person name="Keller A."/>
            <person name="Neulinger S.C."/>
        </authorList>
    </citation>
    <scope>NUCLEOTIDE SEQUENCE</scope>
    <source>
        <strain evidence="1">IM 151</strain>
    </source>
</reference>
<reference evidence="1" key="1">
    <citation type="submission" date="2017-08" db="EMBL/GenBank/DDBJ databases">
        <authorList>
            <person name="Imhoff J.F."/>
            <person name="Rahn T."/>
            <person name="Kuenzel S."/>
            <person name="Neulinger S.C."/>
        </authorList>
    </citation>
    <scope>NUCLEOTIDE SEQUENCE</scope>
    <source>
        <strain evidence="1">IM 151</strain>
    </source>
</reference>
<organism evidence="1 2">
    <name type="scientific">Rubrivivax gelatinosus</name>
    <name type="common">Rhodocyclus gelatinosus</name>
    <name type="synonym">Rhodopseudomonas gelatinosa</name>
    <dbReference type="NCBI Taxonomy" id="28068"/>
    <lineage>
        <taxon>Bacteria</taxon>
        <taxon>Pseudomonadati</taxon>
        <taxon>Pseudomonadota</taxon>
        <taxon>Betaproteobacteria</taxon>
        <taxon>Burkholderiales</taxon>
        <taxon>Sphaerotilaceae</taxon>
        <taxon>Rubrivivax</taxon>
    </lineage>
</organism>
<protein>
    <submittedName>
        <fullName evidence="1">Uncharacterized protein</fullName>
    </submittedName>
</protein>
<accession>A0ABS1E4Z0</accession>
<keyword evidence="2" id="KW-1185">Reference proteome</keyword>
<dbReference type="RefSeq" id="WP_200380399.1">
    <property type="nucleotide sequence ID" value="NZ_NRRU01000203.1"/>
</dbReference>
<sequence>CSDTSAGLWLRSALPTLMIGSGDVEAWRGRWFEHPANLFVLATAPVLCANHPLARLQRWDAASARGWRGPYLRAEVLGKVDVGDGLSQTGGNPLAGELQQDLLGLPAGGALPALDAAGQPCTRTQTGCRWRWHTVASTASGYSAADHELRHPRPLLYFGPASGRVRVTWVGSDGRWGGFANNNPCEPDVSAEGGADDLVICLD</sequence>
<feature type="non-terminal residue" evidence="1">
    <location>
        <position position="1"/>
    </location>
</feature>
<dbReference type="Proteomes" id="UP001041814">
    <property type="component" value="Unassembled WGS sequence"/>
</dbReference>